<evidence type="ECO:0000313" key="2">
    <source>
        <dbReference type="EMBL" id="GIL80210.1"/>
    </source>
</evidence>
<proteinExistence type="predicted"/>
<sequence length="193" mass="20976">MASLRRLGLLLLLYCHIVVKTESIDLSRYIKAHFVGSGALHSRKQDPSCEISPARSLVCQLESTFLRLLPSSTAALLEVANIVRSYPAAADWFFSRWNDGRLAGIITDALEDIGGPAAKEVLHPLLKVFLQTKTGSVIMDKILNSSSPAGGAIDELLVLGESLLSYLRDWGAHASDPSREVLYAISEELGESI</sequence>
<accession>A0A8J4FLM6</accession>
<protein>
    <submittedName>
        <fullName evidence="2">Uncharacterized protein</fullName>
    </submittedName>
</protein>
<reference evidence="2" key="1">
    <citation type="journal article" date="2021" name="Proc. Natl. Acad. Sci. U.S.A.">
        <title>Three genomes in the algal genus Volvox reveal the fate of a haploid sex-determining region after a transition to homothallism.</title>
        <authorList>
            <person name="Yamamoto K."/>
            <person name="Hamaji T."/>
            <person name="Kawai-Toyooka H."/>
            <person name="Matsuzaki R."/>
            <person name="Takahashi F."/>
            <person name="Nishimura Y."/>
            <person name="Kawachi M."/>
            <person name="Noguchi H."/>
            <person name="Minakuchi Y."/>
            <person name="Umen J.G."/>
            <person name="Toyoda A."/>
            <person name="Nozaki H."/>
        </authorList>
    </citation>
    <scope>NUCLEOTIDE SEQUENCE</scope>
    <source>
        <strain evidence="2">NIES-3786</strain>
    </source>
</reference>
<evidence type="ECO:0000256" key="1">
    <source>
        <dbReference type="SAM" id="SignalP"/>
    </source>
</evidence>
<feature type="chain" id="PRO_5035295843" evidence="1">
    <location>
        <begin position="24"/>
        <end position="193"/>
    </location>
</feature>
<dbReference type="EMBL" id="BNCP01000017">
    <property type="protein sequence ID" value="GIL80210.1"/>
    <property type="molecule type" value="Genomic_DNA"/>
</dbReference>
<comment type="caution">
    <text evidence="2">The sequence shown here is derived from an EMBL/GenBank/DDBJ whole genome shotgun (WGS) entry which is preliminary data.</text>
</comment>
<dbReference type="Proteomes" id="UP000747110">
    <property type="component" value="Unassembled WGS sequence"/>
</dbReference>
<gene>
    <name evidence="2" type="ORF">Vretifemale_9373</name>
</gene>
<dbReference type="AlphaFoldDB" id="A0A8J4FLM6"/>
<dbReference type="OrthoDB" id="550804at2759"/>
<keyword evidence="3" id="KW-1185">Reference proteome</keyword>
<feature type="signal peptide" evidence="1">
    <location>
        <begin position="1"/>
        <end position="23"/>
    </location>
</feature>
<evidence type="ECO:0000313" key="3">
    <source>
        <dbReference type="Proteomes" id="UP000747110"/>
    </source>
</evidence>
<keyword evidence="1" id="KW-0732">Signal</keyword>
<name>A0A8J4FLM6_9CHLO</name>
<organism evidence="2 3">
    <name type="scientific">Volvox reticuliferus</name>
    <dbReference type="NCBI Taxonomy" id="1737510"/>
    <lineage>
        <taxon>Eukaryota</taxon>
        <taxon>Viridiplantae</taxon>
        <taxon>Chlorophyta</taxon>
        <taxon>core chlorophytes</taxon>
        <taxon>Chlorophyceae</taxon>
        <taxon>CS clade</taxon>
        <taxon>Chlamydomonadales</taxon>
        <taxon>Volvocaceae</taxon>
        <taxon>Volvox</taxon>
    </lineage>
</organism>